<accession>A0A449AI24</accession>
<evidence type="ECO:0000313" key="1">
    <source>
        <dbReference type="EMBL" id="VEU64631.1"/>
    </source>
</evidence>
<evidence type="ECO:0000313" key="2">
    <source>
        <dbReference type="Proteomes" id="UP000289506"/>
    </source>
</evidence>
<dbReference type="AlphaFoldDB" id="A0A449AI24"/>
<dbReference type="RefSeq" id="WP_129720541.1">
    <property type="nucleotide sequence ID" value="NZ_LR214986.1"/>
</dbReference>
<name>A0A449AI24_9BACT</name>
<geneLocation type="plasmid" evidence="1 2">
    <name>13</name>
</geneLocation>
<organism evidence="1 2">
    <name type="scientific">Mycoplasmopsis cynos</name>
    <dbReference type="NCBI Taxonomy" id="171284"/>
    <lineage>
        <taxon>Bacteria</taxon>
        <taxon>Bacillati</taxon>
        <taxon>Mycoplasmatota</taxon>
        <taxon>Mycoplasmoidales</taxon>
        <taxon>Metamycoplasmataceae</taxon>
        <taxon>Mycoplasmopsis</taxon>
    </lineage>
</organism>
<dbReference type="Proteomes" id="UP000289506">
    <property type="component" value="Plasmid 13"/>
</dbReference>
<proteinExistence type="predicted"/>
<sequence length="550" mass="63768">MIPEFTEQKLKQILHYTDLDANPSYDAFKSKEFYEIQSGAKGVSKSFGGAIISIYRLVNEKIFCSVWCRNQYNHIANTLRPMFLKVLSFLKDEHNLDYTEYITVTTSGVYWNFDDGGKGRCILFQNFEKTQAFQGITLPNNAFKFGELVIDEPIEDPIDTKKTPLELQQLYEVQEEKIPLLIQNTVLRTQAPDNFQIKVKFFYNIFTTEHFLIQKFHNVVLPILTPDGNPNNLIMEKLIKEHYIQKTDANFDDDLGITITMFAKTFVPKKELSAIQMKNLNSLKNKNLRLWIVTVAGFVFLDETQKTNYFLKPYIINNLGEIRKEIELVEKEYFYTLLKNNEIYSIWDGFDPGKVDNASWVRVALTKKGEILVLEAVEDIKAITKTDSRLQNCRALLKIIDESNKDIMQYLKNKNSLDDEEILTAETFNSVIACDNDIIIENLNAIASEMQLDNIYAVKANRRDTNKQAFGIVSRQNWEKFIFANGLIKLINSQGSKKLLENFTKQVIPDQELKRDESIFAEIYDLINAFEMACSFIYKNQYLIFQSKGE</sequence>
<reference evidence="1 2" key="1">
    <citation type="submission" date="2019-01" db="EMBL/GenBank/DDBJ databases">
        <authorList>
            <consortium name="Pathogen Informatics"/>
        </authorList>
    </citation>
    <scope>NUCLEOTIDE SEQUENCE [LARGE SCALE GENOMIC DNA]</scope>
    <source>
        <strain evidence="1 2">NCTC10142</strain>
        <plasmid evidence="2">13</plasmid>
    </source>
</reference>
<gene>
    <name evidence="1" type="ORF">NCTC10142_00387</name>
</gene>
<protein>
    <submittedName>
        <fullName evidence="1">Uncharacterized protein</fullName>
    </submittedName>
</protein>
<dbReference type="EMBL" id="LR214986">
    <property type="protein sequence ID" value="VEU64631.1"/>
    <property type="molecule type" value="Genomic_DNA"/>
</dbReference>
<keyword evidence="1" id="KW-0614">Plasmid</keyword>